<evidence type="ECO:0000313" key="1">
    <source>
        <dbReference type="EMBL" id="KKK91287.1"/>
    </source>
</evidence>
<organism evidence="1">
    <name type="scientific">marine sediment metagenome</name>
    <dbReference type="NCBI Taxonomy" id="412755"/>
    <lineage>
        <taxon>unclassified sequences</taxon>
        <taxon>metagenomes</taxon>
        <taxon>ecological metagenomes</taxon>
    </lineage>
</organism>
<protein>
    <submittedName>
        <fullName evidence="1">Uncharacterized protein</fullName>
    </submittedName>
</protein>
<accession>A0A0F8ZBT4</accession>
<comment type="caution">
    <text evidence="1">The sequence shown here is derived from an EMBL/GenBank/DDBJ whole genome shotgun (WGS) entry which is preliminary data.</text>
</comment>
<proteinExistence type="predicted"/>
<name>A0A0F8ZBT4_9ZZZZ</name>
<sequence>PLTDLEFLGGFPSGVVGTCYAGGGAFAQPGVSPISQGSEVVITLDS</sequence>
<reference evidence="1" key="1">
    <citation type="journal article" date="2015" name="Nature">
        <title>Complex archaea that bridge the gap between prokaryotes and eukaryotes.</title>
        <authorList>
            <person name="Spang A."/>
            <person name="Saw J.H."/>
            <person name="Jorgensen S.L."/>
            <person name="Zaremba-Niedzwiedzka K."/>
            <person name="Martijn J."/>
            <person name="Lind A.E."/>
            <person name="van Eijk R."/>
            <person name="Schleper C."/>
            <person name="Guy L."/>
            <person name="Ettema T.J."/>
        </authorList>
    </citation>
    <scope>NUCLEOTIDE SEQUENCE</scope>
</reference>
<gene>
    <name evidence="1" type="ORF">LCGC14_2714450</name>
</gene>
<dbReference type="EMBL" id="LAZR01048723">
    <property type="protein sequence ID" value="KKK91287.1"/>
    <property type="molecule type" value="Genomic_DNA"/>
</dbReference>
<feature type="non-terminal residue" evidence="1">
    <location>
        <position position="1"/>
    </location>
</feature>
<dbReference type="AlphaFoldDB" id="A0A0F8ZBT4"/>